<feature type="signal peptide" evidence="13">
    <location>
        <begin position="1"/>
        <end position="18"/>
    </location>
</feature>
<keyword evidence="9" id="KW-0325">Glycoprotein</keyword>
<evidence type="ECO:0000256" key="3">
    <source>
        <dbReference type="ARBA" id="ARBA00022729"/>
    </source>
</evidence>
<reference evidence="16" key="1">
    <citation type="submission" date="2011-12" db="EMBL/GenBank/DDBJ databases">
        <title>The Draft Genome of Lepisosteus oculatus.</title>
        <authorList>
            <consortium name="The Broad Institute Genome Assembly &amp; Analysis Group"/>
            <consortium name="Computational R&amp;D Group"/>
            <consortium name="and Sequencing Platform"/>
            <person name="Di Palma F."/>
            <person name="Alfoldi J."/>
            <person name="Johnson J."/>
            <person name="Berlin A."/>
            <person name="Gnerre S."/>
            <person name="Jaffe D."/>
            <person name="MacCallum I."/>
            <person name="Young S."/>
            <person name="Walker B.J."/>
            <person name="Lander E.S."/>
            <person name="Lindblad-Toh K."/>
        </authorList>
    </citation>
    <scope>NUCLEOTIDE SEQUENCE [LARGE SCALE GENOMIC DNA]</scope>
</reference>
<dbReference type="AlphaFoldDB" id="W5LZD8"/>
<keyword evidence="4" id="KW-0391">Immunity</keyword>
<dbReference type="PROSITE" id="PS50835">
    <property type="entry name" value="IG_LIKE"/>
    <property type="match status" value="1"/>
</dbReference>
<evidence type="ECO:0000256" key="2">
    <source>
        <dbReference type="ARBA" id="ARBA00022692"/>
    </source>
</evidence>
<evidence type="ECO:0000256" key="6">
    <source>
        <dbReference type="ARBA" id="ARBA00023130"/>
    </source>
</evidence>
<dbReference type="GO" id="GO:0016020">
    <property type="term" value="C:membrane"/>
    <property type="evidence" value="ECO:0007669"/>
    <property type="project" value="UniProtKB-SubCell"/>
</dbReference>
<dbReference type="InterPro" id="IPR013783">
    <property type="entry name" value="Ig-like_fold"/>
</dbReference>
<feature type="transmembrane region" description="Helical" evidence="12">
    <location>
        <begin position="170"/>
        <end position="193"/>
    </location>
</feature>
<dbReference type="SMART" id="SM00406">
    <property type="entry name" value="IGv"/>
    <property type="match status" value="1"/>
</dbReference>
<dbReference type="GO" id="GO:0009986">
    <property type="term" value="C:cell surface"/>
    <property type="evidence" value="ECO:0000318"/>
    <property type="project" value="GO_Central"/>
</dbReference>
<evidence type="ECO:0000256" key="8">
    <source>
        <dbReference type="ARBA" id="ARBA00023157"/>
    </source>
</evidence>
<evidence type="ECO:0000256" key="4">
    <source>
        <dbReference type="ARBA" id="ARBA00022859"/>
    </source>
</evidence>
<dbReference type="GO" id="GO:0015026">
    <property type="term" value="F:coreceptor activity"/>
    <property type="evidence" value="ECO:0007669"/>
    <property type="project" value="InterPro"/>
</dbReference>
<dbReference type="InParanoid" id="W5LZD8"/>
<dbReference type="CDD" id="cd00099">
    <property type="entry name" value="IgV"/>
    <property type="match status" value="1"/>
</dbReference>
<dbReference type="GO" id="GO:0042288">
    <property type="term" value="F:MHC class I protein binding"/>
    <property type="evidence" value="ECO:0007669"/>
    <property type="project" value="InterPro"/>
</dbReference>
<dbReference type="Bgee" id="ENSLOCG00000001311">
    <property type="expression patterns" value="Expressed in pharyngeal gill and 12 other cell types or tissues"/>
</dbReference>
<dbReference type="HOGENOM" id="CLU_114361_0_0_1"/>
<dbReference type="InterPro" id="IPR007110">
    <property type="entry name" value="Ig-like_dom"/>
</dbReference>
<evidence type="ECO:0000256" key="13">
    <source>
        <dbReference type="SAM" id="SignalP"/>
    </source>
</evidence>
<dbReference type="eggNOG" id="ENOG502SANQ">
    <property type="taxonomic scope" value="Eukaryota"/>
</dbReference>
<keyword evidence="8" id="KW-1015">Disulfide bond</keyword>
<evidence type="ECO:0000256" key="7">
    <source>
        <dbReference type="ARBA" id="ARBA00023136"/>
    </source>
</evidence>
<dbReference type="GeneTree" id="ENSGT00510000048998"/>
<dbReference type="InterPro" id="IPR042414">
    <property type="entry name" value="CD8B"/>
</dbReference>
<keyword evidence="2 12" id="KW-0812">Transmembrane</keyword>
<comment type="subcellular location">
    <subcellularLocation>
        <location evidence="1">Membrane</location>
        <topology evidence="1">Single-pass type I membrane protein</topology>
    </subcellularLocation>
</comment>
<evidence type="ECO:0000256" key="12">
    <source>
        <dbReference type="SAM" id="Phobius"/>
    </source>
</evidence>
<protein>
    <submittedName>
        <fullName evidence="15">Cd8 beta</fullName>
    </submittedName>
</protein>
<dbReference type="Gene3D" id="2.60.40.10">
    <property type="entry name" value="Immunoglobulins"/>
    <property type="match status" value="1"/>
</dbReference>
<evidence type="ECO:0000259" key="14">
    <source>
        <dbReference type="PROSITE" id="PS50835"/>
    </source>
</evidence>
<evidence type="ECO:0000313" key="15">
    <source>
        <dbReference type="Ensembl" id="ENSLOCP00000001495.1"/>
    </source>
</evidence>
<keyword evidence="16" id="KW-1185">Reference proteome</keyword>
<feature type="region of interest" description="Disordered" evidence="11">
    <location>
        <begin position="126"/>
        <end position="161"/>
    </location>
</feature>
<evidence type="ECO:0000256" key="9">
    <source>
        <dbReference type="ARBA" id="ARBA00023180"/>
    </source>
</evidence>
<feature type="compositionally biased region" description="Low complexity" evidence="11">
    <location>
        <begin position="144"/>
        <end position="153"/>
    </location>
</feature>
<evidence type="ECO:0000256" key="5">
    <source>
        <dbReference type="ARBA" id="ARBA00022989"/>
    </source>
</evidence>
<organism evidence="15 16">
    <name type="scientific">Lepisosteus oculatus</name>
    <name type="common">Spotted gar</name>
    <dbReference type="NCBI Taxonomy" id="7918"/>
    <lineage>
        <taxon>Eukaryota</taxon>
        <taxon>Metazoa</taxon>
        <taxon>Chordata</taxon>
        <taxon>Craniata</taxon>
        <taxon>Vertebrata</taxon>
        <taxon>Euteleostomi</taxon>
        <taxon>Actinopterygii</taxon>
        <taxon>Neopterygii</taxon>
        <taxon>Holostei</taxon>
        <taxon>Semionotiformes</taxon>
        <taxon>Lepisosteidae</taxon>
        <taxon>Lepisosteus</taxon>
    </lineage>
</organism>
<dbReference type="Proteomes" id="UP000018468">
    <property type="component" value="Linkage group LG2"/>
</dbReference>
<dbReference type="GO" id="GO:0050776">
    <property type="term" value="P:regulation of immune response"/>
    <property type="evidence" value="ECO:0007669"/>
    <property type="project" value="InterPro"/>
</dbReference>
<evidence type="ECO:0000256" key="11">
    <source>
        <dbReference type="SAM" id="MobiDB-lite"/>
    </source>
</evidence>
<dbReference type="Pfam" id="PF07686">
    <property type="entry name" value="V-set"/>
    <property type="match status" value="1"/>
</dbReference>
<dbReference type="EMBL" id="AHAT01023347">
    <property type="status" value="NOT_ANNOTATED_CDS"/>
    <property type="molecule type" value="Genomic_DNA"/>
</dbReference>
<keyword evidence="7 12" id="KW-0472">Membrane</keyword>
<evidence type="ECO:0000256" key="1">
    <source>
        <dbReference type="ARBA" id="ARBA00004479"/>
    </source>
</evidence>
<keyword evidence="6" id="KW-1064">Adaptive immunity</keyword>
<accession>W5LZD8</accession>
<feature type="compositionally biased region" description="Pro residues" evidence="11">
    <location>
        <begin position="133"/>
        <end position="143"/>
    </location>
</feature>
<feature type="domain" description="Ig-like" evidence="14">
    <location>
        <begin position="4"/>
        <end position="124"/>
    </location>
</feature>
<dbReference type="STRING" id="7918.ENSLOCP00000001495"/>
<dbReference type="PANTHER" id="PTHR11292">
    <property type="entry name" value="T-CELL SURFACE GLYCOPROTEIN CD8 BETA CHAIN"/>
    <property type="match status" value="1"/>
</dbReference>
<sequence>LDPPQLILFLVFLSTAAGKMIKASDIYYVNLFATASISCEWGEKSPSGVFWYRQTEEGFQFLFHYSVTDKYTYGIDAPSEQERFKGSKRDSIKTIFILKILRVQEKDAGIYYCGVLNRTELTLSDGAELRPGETPPTLPPPTTTPRKPTPFRCPSRRRPKPQPGWGCGPLVLWPLAGGLSALAVAWVCTLYYFSRLPKKCRHRFTKRTRELR</sequence>
<name>W5LZD8_LEPOC</name>
<evidence type="ECO:0000313" key="16">
    <source>
        <dbReference type="Proteomes" id="UP000018468"/>
    </source>
</evidence>
<dbReference type="Ensembl" id="ENSLOCT00000001500.1">
    <property type="protein sequence ID" value="ENSLOCP00000001495.1"/>
    <property type="gene ID" value="ENSLOCG00000001311.1"/>
</dbReference>
<dbReference type="InterPro" id="IPR036179">
    <property type="entry name" value="Ig-like_dom_sf"/>
</dbReference>
<dbReference type="SUPFAM" id="SSF48726">
    <property type="entry name" value="Immunoglobulin"/>
    <property type="match status" value="1"/>
</dbReference>
<keyword evidence="10" id="KW-0393">Immunoglobulin domain</keyword>
<dbReference type="GO" id="GO:0002250">
    <property type="term" value="P:adaptive immune response"/>
    <property type="evidence" value="ECO:0007669"/>
    <property type="project" value="UniProtKB-KW"/>
</dbReference>
<proteinExistence type="predicted"/>
<feature type="chain" id="PRO_5004865381" evidence="13">
    <location>
        <begin position="19"/>
        <end position="212"/>
    </location>
</feature>
<evidence type="ECO:0000256" key="10">
    <source>
        <dbReference type="ARBA" id="ARBA00023319"/>
    </source>
</evidence>
<keyword evidence="3 13" id="KW-0732">Signal</keyword>
<dbReference type="InterPro" id="IPR013106">
    <property type="entry name" value="Ig_V-set"/>
</dbReference>
<reference evidence="15" key="2">
    <citation type="submission" date="2025-08" db="UniProtKB">
        <authorList>
            <consortium name="Ensembl"/>
        </authorList>
    </citation>
    <scope>IDENTIFICATION</scope>
</reference>
<dbReference type="PANTHER" id="PTHR11292:SF7">
    <property type="entry name" value="T-CELL SURFACE GLYCOPROTEIN CD8 BETA CHAIN-RELATED"/>
    <property type="match status" value="1"/>
</dbReference>
<reference evidence="15" key="3">
    <citation type="submission" date="2025-09" db="UniProtKB">
        <authorList>
            <consortium name="Ensembl"/>
        </authorList>
    </citation>
    <scope>IDENTIFICATION</scope>
</reference>
<dbReference type="OMA" id="WTTVSHQ"/>
<keyword evidence="5 12" id="KW-1133">Transmembrane helix</keyword>